<protein>
    <submittedName>
        <fullName evidence="3">Uncharacterized protein</fullName>
    </submittedName>
</protein>
<feature type="region of interest" description="Disordered" evidence="1">
    <location>
        <begin position="1"/>
        <end position="25"/>
    </location>
</feature>
<keyword evidence="4" id="KW-1185">Reference proteome</keyword>
<evidence type="ECO:0000256" key="1">
    <source>
        <dbReference type="SAM" id="MobiDB-lite"/>
    </source>
</evidence>
<organism evidence="3 4">
    <name type="scientific">Araneus ventricosus</name>
    <name type="common">Orbweaver spider</name>
    <name type="synonym">Epeira ventricosa</name>
    <dbReference type="NCBI Taxonomy" id="182803"/>
    <lineage>
        <taxon>Eukaryota</taxon>
        <taxon>Metazoa</taxon>
        <taxon>Ecdysozoa</taxon>
        <taxon>Arthropoda</taxon>
        <taxon>Chelicerata</taxon>
        <taxon>Arachnida</taxon>
        <taxon>Araneae</taxon>
        <taxon>Araneomorphae</taxon>
        <taxon>Entelegynae</taxon>
        <taxon>Araneoidea</taxon>
        <taxon>Araneidae</taxon>
        <taxon>Araneus</taxon>
    </lineage>
</organism>
<evidence type="ECO:0000313" key="3">
    <source>
        <dbReference type="EMBL" id="GBL69629.1"/>
    </source>
</evidence>
<reference evidence="3 4" key="1">
    <citation type="journal article" date="2019" name="Sci. Rep.">
        <title>Orb-weaving spider Araneus ventricosus genome elucidates the spidroin gene catalogue.</title>
        <authorList>
            <person name="Kono N."/>
            <person name="Nakamura H."/>
            <person name="Ohtoshi R."/>
            <person name="Moran D.A.P."/>
            <person name="Shinohara A."/>
            <person name="Yoshida Y."/>
            <person name="Fujiwara M."/>
            <person name="Mori M."/>
            <person name="Tomita M."/>
            <person name="Arakawa K."/>
        </authorList>
    </citation>
    <scope>NUCLEOTIDE SEQUENCE [LARGE SCALE GENOMIC DNA]</scope>
</reference>
<dbReference type="Proteomes" id="UP000499080">
    <property type="component" value="Unassembled WGS sequence"/>
</dbReference>
<evidence type="ECO:0000313" key="2">
    <source>
        <dbReference type="EMBL" id="GBL69458.1"/>
    </source>
</evidence>
<gene>
    <name evidence="3" type="ORF">AVEN_111688_1</name>
    <name evidence="2" type="ORF">AVEN_238562_1</name>
</gene>
<accession>A0A4Y1ZW02</accession>
<dbReference type="AlphaFoldDB" id="A0A4Y1ZW02"/>
<evidence type="ECO:0000313" key="4">
    <source>
        <dbReference type="Proteomes" id="UP000499080"/>
    </source>
</evidence>
<comment type="caution">
    <text evidence="3">The sequence shown here is derived from an EMBL/GenBank/DDBJ whole genome shotgun (WGS) entry which is preliminary data.</text>
</comment>
<dbReference type="EMBL" id="BGPR01078253">
    <property type="protein sequence ID" value="GBL69458.1"/>
    <property type="molecule type" value="Genomic_DNA"/>
</dbReference>
<name>A0A4Y1ZW02_ARAVE</name>
<feature type="non-terminal residue" evidence="3">
    <location>
        <position position="1"/>
    </location>
</feature>
<proteinExistence type="predicted"/>
<dbReference type="EMBL" id="BGPR01078281">
    <property type="protein sequence ID" value="GBL69629.1"/>
    <property type="molecule type" value="Genomic_DNA"/>
</dbReference>
<sequence>TVGPGVRNRGTKGDGRQGESRINSDTSHESLLWKFHSVLAGIHGTRPCGSQLLAAGGFNRLAWRSQQALQ</sequence>